<evidence type="ECO:0000256" key="4">
    <source>
        <dbReference type="ARBA" id="ARBA00023027"/>
    </source>
</evidence>
<dbReference type="SUPFAM" id="SSF51735">
    <property type="entry name" value="NAD(P)-binding Rossmann-fold domains"/>
    <property type="match status" value="1"/>
</dbReference>
<dbReference type="PANTHER" id="PTHR42760">
    <property type="entry name" value="SHORT-CHAIN DEHYDROGENASES/REDUCTASES FAMILY MEMBER"/>
    <property type="match status" value="1"/>
</dbReference>
<evidence type="ECO:0000313" key="10">
    <source>
        <dbReference type="EMBL" id="KHD72879.1"/>
    </source>
</evidence>
<dbReference type="PRINTS" id="PR00080">
    <property type="entry name" value="SDRFAMILY"/>
</dbReference>
<dbReference type="eggNOG" id="COG1028">
    <property type="taxonomic scope" value="Bacteria"/>
</dbReference>
<dbReference type="InterPro" id="IPR002347">
    <property type="entry name" value="SDR_fam"/>
</dbReference>
<dbReference type="InterPro" id="IPR057326">
    <property type="entry name" value="KR_dom"/>
</dbReference>
<dbReference type="STRING" id="1869.MB27_37890"/>
<dbReference type="InterPro" id="IPR020904">
    <property type="entry name" value="Sc_DH/Rdtase_CS"/>
</dbReference>
<dbReference type="PROSITE" id="PS00061">
    <property type="entry name" value="ADH_SHORT"/>
    <property type="match status" value="1"/>
</dbReference>
<dbReference type="PANTHER" id="PTHR42760:SF115">
    <property type="entry name" value="3-OXOACYL-[ACYL-CARRIER-PROTEIN] REDUCTASE FABG"/>
    <property type="match status" value="1"/>
</dbReference>
<name>A0A0A6UF02_ACTUT</name>
<dbReference type="EC" id="1.3.1.28" evidence="6 8"/>
<keyword evidence="3" id="KW-0560">Oxidoreductase</keyword>
<organism evidence="10 11">
    <name type="scientific">Actinoplanes utahensis</name>
    <dbReference type="NCBI Taxonomy" id="1869"/>
    <lineage>
        <taxon>Bacteria</taxon>
        <taxon>Bacillati</taxon>
        <taxon>Actinomycetota</taxon>
        <taxon>Actinomycetes</taxon>
        <taxon>Micromonosporales</taxon>
        <taxon>Micromonosporaceae</taxon>
        <taxon>Actinoplanes</taxon>
    </lineage>
</organism>
<evidence type="ECO:0000256" key="1">
    <source>
        <dbReference type="ARBA" id="ARBA00004924"/>
    </source>
</evidence>
<evidence type="ECO:0000313" key="11">
    <source>
        <dbReference type="Proteomes" id="UP000054537"/>
    </source>
</evidence>
<comment type="caution">
    <text evidence="10">The sequence shown here is derived from an EMBL/GenBank/DDBJ whole genome shotgun (WGS) entry which is preliminary data.</text>
</comment>
<dbReference type="EMBL" id="JRTT01000136">
    <property type="protein sequence ID" value="KHD72879.1"/>
    <property type="molecule type" value="Genomic_DNA"/>
</dbReference>
<dbReference type="GO" id="GO:0019290">
    <property type="term" value="P:siderophore biosynthetic process"/>
    <property type="evidence" value="ECO:0007669"/>
    <property type="project" value="InterPro"/>
</dbReference>
<dbReference type="OrthoDB" id="9803333at2"/>
<evidence type="ECO:0000256" key="6">
    <source>
        <dbReference type="ARBA" id="ARBA00066334"/>
    </source>
</evidence>
<evidence type="ECO:0000256" key="7">
    <source>
        <dbReference type="ARBA" id="ARBA00067530"/>
    </source>
</evidence>
<dbReference type="InterPro" id="IPR036291">
    <property type="entry name" value="NAD(P)-bd_dom_sf"/>
</dbReference>
<protein>
    <recommendedName>
        <fullName evidence="7 8">2,3-dihydro-2,3-dihydroxybenzoate dehydrogenase</fullName>
        <ecNumber evidence="6 8">1.3.1.28</ecNumber>
    </recommendedName>
</protein>
<dbReference type="RefSeq" id="WP_043532949.1">
    <property type="nucleotide sequence ID" value="NZ_BAABKU010000039.1"/>
</dbReference>
<keyword evidence="11" id="KW-1185">Reference proteome</keyword>
<dbReference type="PRINTS" id="PR01397">
    <property type="entry name" value="DHBDHDRGNASE"/>
</dbReference>
<comment type="pathway">
    <text evidence="1">Siderophore biosynthesis.</text>
</comment>
<evidence type="ECO:0000256" key="8">
    <source>
        <dbReference type="NCBIfam" id="TIGR04316"/>
    </source>
</evidence>
<evidence type="ECO:0000256" key="5">
    <source>
        <dbReference type="ARBA" id="ARBA00052874"/>
    </source>
</evidence>
<sequence length="254" mass="26263">MRGLAGKTALVTGAGQGIGRAVARALAAEGVRVAATDRTDDGVKQLADEHPGILPLVADVTDAGQVETAVDAAERFLGPLDLLVNVAGVLHLGEVVDLTDEAWARTFAVNTTGVFHTSRAVARRMVPRRSGAIVTVSSNAAGVPRTGMSAYAASKAAATMFTKCLGLELAPHGIRCNVVAPGSTDTPMQRQLWTDGVPSPVLDGDPAAFRVGIPLGRIATPEDIADAVLFLASDQARHITMHDLYVDGGATLRA</sequence>
<accession>A0A0A6UF02</accession>
<dbReference type="Gene3D" id="3.40.50.720">
    <property type="entry name" value="NAD(P)-binding Rossmann-like Domain"/>
    <property type="match status" value="1"/>
</dbReference>
<comment type="catalytic activity">
    <reaction evidence="5">
        <text>(2S,3S)-2,3-dihydroxy-2,3-dihydrobenzoate + NAD(+) = 2,3-dihydroxybenzoate + NADH + H(+)</text>
        <dbReference type="Rhea" id="RHEA:23824"/>
        <dbReference type="ChEBI" id="CHEBI:15378"/>
        <dbReference type="ChEBI" id="CHEBI:36654"/>
        <dbReference type="ChEBI" id="CHEBI:57540"/>
        <dbReference type="ChEBI" id="CHEBI:57945"/>
        <dbReference type="ChEBI" id="CHEBI:58764"/>
        <dbReference type="EC" id="1.3.1.28"/>
    </reaction>
</comment>
<dbReference type="Pfam" id="PF13561">
    <property type="entry name" value="adh_short_C2"/>
    <property type="match status" value="1"/>
</dbReference>
<comment type="similarity">
    <text evidence="2">Belongs to the short-chain dehydrogenases/reductases (SDR) family.</text>
</comment>
<reference evidence="10 11" key="1">
    <citation type="submission" date="2014-10" db="EMBL/GenBank/DDBJ databases">
        <title>Draft genome sequence of Actinoplanes utahensis NRRL 12052.</title>
        <authorList>
            <person name="Velasco-Bucheli B."/>
            <person name="del Cerro C."/>
            <person name="Hormigo D."/>
            <person name="Garcia J.L."/>
            <person name="Acebal C."/>
            <person name="Arroyo M."/>
            <person name="de la Mata I."/>
        </authorList>
    </citation>
    <scope>NUCLEOTIDE SEQUENCE [LARGE SCALE GENOMIC DNA]</scope>
    <source>
        <strain evidence="10 11">NRRL 12052</strain>
    </source>
</reference>
<dbReference type="GO" id="GO:0008667">
    <property type="term" value="F:2,3-dihydro-2,3-dihydroxybenzoate dehydrogenase activity"/>
    <property type="evidence" value="ECO:0007669"/>
    <property type="project" value="UniProtKB-UniRule"/>
</dbReference>
<evidence type="ECO:0000256" key="3">
    <source>
        <dbReference type="ARBA" id="ARBA00023002"/>
    </source>
</evidence>
<dbReference type="NCBIfam" id="TIGR04316">
    <property type="entry name" value="dhbA_paeA"/>
    <property type="match status" value="1"/>
</dbReference>
<dbReference type="InterPro" id="IPR003560">
    <property type="entry name" value="DHB_DH"/>
</dbReference>
<dbReference type="Proteomes" id="UP000054537">
    <property type="component" value="Unassembled WGS sequence"/>
</dbReference>
<dbReference type="FunFam" id="3.40.50.720:FF:000160">
    <property type="entry name" value="2,3-dihydro-2,3-dihydroxybenzoate dehydrogenase"/>
    <property type="match status" value="1"/>
</dbReference>
<dbReference type="NCBIfam" id="NF006074">
    <property type="entry name" value="PRK08220.1"/>
    <property type="match status" value="1"/>
</dbReference>
<feature type="domain" description="Ketoreductase" evidence="9">
    <location>
        <begin position="7"/>
        <end position="184"/>
    </location>
</feature>
<evidence type="ECO:0000259" key="9">
    <source>
        <dbReference type="SMART" id="SM00822"/>
    </source>
</evidence>
<dbReference type="NCBIfam" id="NF005559">
    <property type="entry name" value="PRK07231.1"/>
    <property type="match status" value="1"/>
</dbReference>
<evidence type="ECO:0000256" key="2">
    <source>
        <dbReference type="ARBA" id="ARBA00006484"/>
    </source>
</evidence>
<dbReference type="AlphaFoldDB" id="A0A0A6UF02"/>
<proteinExistence type="inferred from homology"/>
<dbReference type="GO" id="GO:0016616">
    <property type="term" value="F:oxidoreductase activity, acting on the CH-OH group of donors, NAD or NADP as acceptor"/>
    <property type="evidence" value="ECO:0007669"/>
    <property type="project" value="TreeGrafter"/>
</dbReference>
<keyword evidence="4" id="KW-0520">NAD</keyword>
<dbReference type="SMART" id="SM00822">
    <property type="entry name" value="PKS_KR"/>
    <property type="match status" value="1"/>
</dbReference>
<gene>
    <name evidence="10" type="ORF">MB27_37890</name>
</gene>